<proteinExistence type="predicted"/>
<gene>
    <name evidence="2" type="ORF">SAMN04488494_1866</name>
</gene>
<dbReference type="InterPro" id="IPR005901">
    <property type="entry name" value="GLPGLI"/>
</dbReference>
<dbReference type="OrthoDB" id="1440774at2"/>
<dbReference type="NCBIfam" id="TIGR01200">
    <property type="entry name" value="GLPGLI"/>
    <property type="match status" value="1"/>
</dbReference>
<evidence type="ECO:0000313" key="2">
    <source>
        <dbReference type="EMBL" id="SHM39392.1"/>
    </source>
</evidence>
<name>A0A1M7IF32_XYLRU</name>
<dbReference type="EMBL" id="FRCJ01000003">
    <property type="protein sequence ID" value="SHM39392.1"/>
    <property type="molecule type" value="Genomic_DNA"/>
</dbReference>
<feature type="signal peptide" evidence="1">
    <location>
        <begin position="1"/>
        <end position="20"/>
    </location>
</feature>
<dbReference type="Proteomes" id="UP000184280">
    <property type="component" value="Unassembled WGS sequence"/>
</dbReference>
<sequence>MKMLFLFLLMLIVRVAGVDAQSDITKLSVTYEVHYLNYAEDDSLSRDIAQLDIGTNTSRYYSKVSEWYNFNPVGKAPYPGTKIKNEEVYKNMPNKGLVTAMHWPYWITTKDSINHLFDWQLVEGDSIVCGYPCHKAQTTFRGRTWTAWYTLDLAYNDGPWKLCGLPGLILHAQDSTRQFIFDCTSIEKGDGHTFSFPASKRIRLVTPEKAEELLLFEAADNDAYVYAMSGGRITDRIDAKGRHYKWTPKTAIPYEIFPQNHKKKNKTNPRSRKKK</sequence>
<reference evidence="2 3" key="1">
    <citation type="submission" date="2016-11" db="EMBL/GenBank/DDBJ databases">
        <authorList>
            <person name="Jaros S."/>
            <person name="Januszkiewicz K."/>
            <person name="Wedrychowicz H."/>
        </authorList>
    </citation>
    <scope>NUCLEOTIDE SEQUENCE [LARGE SCALE GENOMIC DNA]</scope>
    <source>
        <strain evidence="2 3">BPI-34</strain>
    </source>
</reference>
<dbReference type="AlphaFoldDB" id="A0A1M7IF32"/>
<accession>A0A1M7IF32</accession>
<organism evidence="2 3">
    <name type="scientific">Xylanibacter ruminicola</name>
    <name type="common">Prevotella ruminicola</name>
    <dbReference type="NCBI Taxonomy" id="839"/>
    <lineage>
        <taxon>Bacteria</taxon>
        <taxon>Pseudomonadati</taxon>
        <taxon>Bacteroidota</taxon>
        <taxon>Bacteroidia</taxon>
        <taxon>Bacteroidales</taxon>
        <taxon>Prevotellaceae</taxon>
        <taxon>Xylanibacter</taxon>
    </lineage>
</organism>
<keyword evidence="1" id="KW-0732">Signal</keyword>
<dbReference type="Pfam" id="PF09697">
    <property type="entry name" value="Porph_ging"/>
    <property type="match status" value="1"/>
</dbReference>
<protein>
    <submittedName>
        <fullName evidence="2">GLPGLI family protein</fullName>
    </submittedName>
</protein>
<feature type="chain" id="PRO_5009926908" evidence="1">
    <location>
        <begin position="21"/>
        <end position="275"/>
    </location>
</feature>
<evidence type="ECO:0000256" key="1">
    <source>
        <dbReference type="SAM" id="SignalP"/>
    </source>
</evidence>
<evidence type="ECO:0000313" key="3">
    <source>
        <dbReference type="Proteomes" id="UP000184280"/>
    </source>
</evidence>
<dbReference type="RefSeq" id="WP_073044739.1">
    <property type="nucleotide sequence ID" value="NZ_FRCJ01000003.1"/>
</dbReference>